<evidence type="ECO:0000313" key="2">
    <source>
        <dbReference type="EMBL" id="KAL2469402.1"/>
    </source>
</evidence>
<dbReference type="Proteomes" id="UP001604277">
    <property type="component" value="Unassembled WGS sequence"/>
</dbReference>
<gene>
    <name evidence="2" type="ORF">Fot_50978</name>
</gene>
<evidence type="ECO:0000256" key="1">
    <source>
        <dbReference type="SAM" id="MobiDB-lite"/>
    </source>
</evidence>
<feature type="region of interest" description="Disordered" evidence="1">
    <location>
        <begin position="31"/>
        <end position="50"/>
    </location>
</feature>
<name>A0ABD1Q0M3_9LAMI</name>
<keyword evidence="3" id="KW-1185">Reference proteome</keyword>
<reference evidence="3" key="1">
    <citation type="submission" date="2024-07" db="EMBL/GenBank/DDBJ databases">
        <title>Two chromosome-level genome assemblies of Korean endemic species Abeliophyllum distichum and Forsythia ovata (Oleaceae).</title>
        <authorList>
            <person name="Jang H."/>
        </authorList>
    </citation>
    <scope>NUCLEOTIDE SEQUENCE [LARGE SCALE GENOMIC DNA]</scope>
</reference>
<dbReference type="AlphaFoldDB" id="A0ABD1Q0M3"/>
<proteinExistence type="predicted"/>
<protein>
    <submittedName>
        <fullName evidence="2">Uncharacterized protein</fullName>
    </submittedName>
</protein>
<comment type="caution">
    <text evidence="2">The sequence shown here is derived from an EMBL/GenBank/DDBJ whole genome shotgun (WGS) entry which is preliminary data.</text>
</comment>
<feature type="compositionally biased region" description="Low complexity" evidence="1">
    <location>
        <begin position="31"/>
        <end position="49"/>
    </location>
</feature>
<evidence type="ECO:0000313" key="3">
    <source>
        <dbReference type="Proteomes" id="UP001604277"/>
    </source>
</evidence>
<dbReference type="EMBL" id="JBFOLJ010000016">
    <property type="protein sequence ID" value="KAL2469402.1"/>
    <property type="molecule type" value="Genomic_DNA"/>
</dbReference>
<organism evidence="2 3">
    <name type="scientific">Forsythia ovata</name>
    <dbReference type="NCBI Taxonomy" id="205694"/>
    <lineage>
        <taxon>Eukaryota</taxon>
        <taxon>Viridiplantae</taxon>
        <taxon>Streptophyta</taxon>
        <taxon>Embryophyta</taxon>
        <taxon>Tracheophyta</taxon>
        <taxon>Spermatophyta</taxon>
        <taxon>Magnoliopsida</taxon>
        <taxon>eudicotyledons</taxon>
        <taxon>Gunneridae</taxon>
        <taxon>Pentapetalae</taxon>
        <taxon>asterids</taxon>
        <taxon>lamiids</taxon>
        <taxon>Lamiales</taxon>
        <taxon>Oleaceae</taxon>
        <taxon>Forsythieae</taxon>
        <taxon>Forsythia</taxon>
    </lineage>
</organism>
<accession>A0ABD1Q0M3</accession>
<sequence length="110" mass="12428">MDEHEAHIFINYPSGEGLFFIYKLLGTRKGNNPSKNSQSSSPSSKPTKNYRGTYLFERNFSNFSTKILAILGQKISNPRARKVSKQRPIWENFQQAGVGVTEKSAMVAEK</sequence>